<protein>
    <recommendedName>
        <fullName evidence="3">Alpha/beta hydrolase</fullName>
    </recommendedName>
</protein>
<reference evidence="1 2" key="1">
    <citation type="submission" date="2018-07" db="EMBL/GenBank/DDBJ databases">
        <title>Chitinophaga K2CV101002-2 sp. nov., isolated from a monsoon evergreen broad-leaved forest soil.</title>
        <authorList>
            <person name="Lv Y."/>
        </authorList>
    </citation>
    <scope>NUCLEOTIDE SEQUENCE [LARGE SCALE GENOMIC DNA]</scope>
    <source>
        <strain evidence="1 2">GDMCC 1.1288</strain>
    </source>
</reference>
<evidence type="ECO:0000313" key="1">
    <source>
        <dbReference type="EMBL" id="RFS19933.1"/>
    </source>
</evidence>
<organism evidence="1 2">
    <name type="scientific">Chitinophaga silvatica</name>
    <dbReference type="NCBI Taxonomy" id="2282649"/>
    <lineage>
        <taxon>Bacteria</taxon>
        <taxon>Pseudomonadati</taxon>
        <taxon>Bacteroidota</taxon>
        <taxon>Chitinophagia</taxon>
        <taxon>Chitinophagales</taxon>
        <taxon>Chitinophagaceae</taxon>
        <taxon>Chitinophaga</taxon>
    </lineage>
</organism>
<sequence length="292" mass="32364">MGTIIFIHGRGQQGCNPSELEKVWTTALEEGLHKTGLSLPEDTRIVFPYYGDILNNLVKEGSGTLEKLLEKGDPTEAEIYFLREVLQELLDNAGVNSLQILENYDENVAERGPQNWGWVIAMARTVDRIPGLRDMALNLATSDVYQYLSLPQVRLAVGRHVSELIDDKPCVIVAHSLGTVVAYNVLHQLPTANIDTLITLGSPLGIRAVKNYLTKPLMMPSCIGKLWFNALDRNDIVALKPLTRQHFPVTPEIVNKTDLVNGTSNRHGIEGYLSDPEVAGIIYQGLRENIEG</sequence>
<dbReference type="InterPro" id="IPR029058">
    <property type="entry name" value="AB_hydrolase_fold"/>
</dbReference>
<dbReference type="SUPFAM" id="SSF53474">
    <property type="entry name" value="alpha/beta-Hydrolases"/>
    <property type="match status" value="1"/>
</dbReference>
<dbReference type="AlphaFoldDB" id="A0A3E1Y5C3"/>
<evidence type="ECO:0000313" key="2">
    <source>
        <dbReference type="Proteomes" id="UP000260644"/>
    </source>
</evidence>
<dbReference type="EMBL" id="QPMM01000011">
    <property type="protein sequence ID" value="RFS19933.1"/>
    <property type="molecule type" value="Genomic_DNA"/>
</dbReference>
<evidence type="ECO:0008006" key="3">
    <source>
        <dbReference type="Google" id="ProtNLM"/>
    </source>
</evidence>
<proteinExistence type="predicted"/>
<keyword evidence="2" id="KW-1185">Reference proteome</keyword>
<gene>
    <name evidence="1" type="ORF">DVR12_19580</name>
</gene>
<name>A0A3E1Y5C3_9BACT</name>
<dbReference type="RefSeq" id="WP_116977494.1">
    <property type="nucleotide sequence ID" value="NZ_QPMM01000011.1"/>
</dbReference>
<dbReference type="Gene3D" id="3.40.50.1820">
    <property type="entry name" value="alpha/beta hydrolase"/>
    <property type="match status" value="1"/>
</dbReference>
<dbReference type="OrthoDB" id="980024at2"/>
<accession>A0A3E1Y5C3</accession>
<dbReference type="Proteomes" id="UP000260644">
    <property type="component" value="Unassembled WGS sequence"/>
</dbReference>
<comment type="caution">
    <text evidence="1">The sequence shown here is derived from an EMBL/GenBank/DDBJ whole genome shotgun (WGS) entry which is preliminary data.</text>
</comment>